<feature type="compositionally biased region" description="Polar residues" evidence="2">
    <location>
        <begin position="930"/>
        <end position="940"/>
    </location>
</feature>
<evidence type="ECO:0000313" key="4">
    <source>
        <dbReference type="Proteomes" id="UP001165063"/>
    </source>
</evidence>
<reference evidence="3" key="1">
    <citation type="submission" date="2023-04" db="EMBL/GenBank/DDBJ databases">
        <title>Ambrosiozyma monospora NBRC 1965.</title>
        <authorList>
            <person name="Ichikawa N."/>
            <person name="Sato H."/>
            <person name="Tonouchi N."/>
        </authorList>
    </citation>
    <scope>NUCLEOTIDE SEQUENCE</scope>
    <source>
        <strain evidence="3">NBRC 1965</strain>
    </source>
</reference>
<dbReference type="EMBL" id="BSXU01002169">
    <property type="protein sequence ID" value="GMG34977.1"/>
    <property type="molecule type" value="Genomic_DNA"/>
</dbReference>
<dbReference type="AlphaFoldDB" id="A0A9W6YZ37"/>
<feature type="region of interest" description="Disordered" evidence="2">
    <location>
        <begin position="877"/>
        <end position="1042"/>
    </location>
</feature>
<evidence type="ECO:0000256" key="2">
    <source>
        <dbReference type="SAM" id="MobiDB-lite"/>
    </source>
</evidence>
<protein>
    <submittedName>
        <fullName evidence="3">Unnamed protein product</fullName>
    </submittedName>
</protein>
<dbReference type="Proteomes" id="UP001165063">
    <property type="component" value="Unassembled WGS sequence"/>
</dbReference>
<dbReference type="Gene3D" id="1.10.287.1490">
    <property type="match status" value="1"/>
</dbReference>
<organism evidence="3 4">
    <name type="scientific">Ambrosiozyma monospora</name>
    <name type="common">Yeast</name>
    <name type="synonym">Endomycopsis monosporus</name>
    <dbReference type="NCBI Taxonomy" id="43982"/>
    <lineage>
        <taxon>Eukaryota</taxon>
        <taxon>Fungi</taxon>
        <taxon>Dikarya</taxon>
        <taxon>Ascomycota</taxon>
        <taxon>Saccharomycotina</taxon>
        <taxon>Pichiomycetes</taxon>
        <taxon>Pichiales</taxon>
        <taxon>Pichiaceae</taxon>
        <taxon>Ambrosiozyma</taxon>
    </lineage>
</organism>
<dbReference type="OrthoDB" id="3991775at2759"/>
<keyword evidence="4" id="KW-1185">Reference proteome</keyword>
<dbReference type="SUPFAM" id="SSF57997">
    <property type="entry name" value="Tropomyosin"/>
    <property type="match status" value="1"/>
</dbReference>
<feature type="compositionally biased region" description="Acidic residues" evidence="2">
    <location>
        <begin position="11"/>
        <end position="40"/>
    </location>
</feature>
<gene>
    <name evidence="3" type="ORF">Amon01_000448100</name>
</gene>
<accession>A0A9W6YZ37</accession>
<feature type="region of interest" description="Disordered" evidence="2">
    <location>
        <begin position="1"/>
        <end position="40"/>
    </location>
</feature>
<feature type="coiled-coil region" evidence="1">
    <location>
        <begin position="448"/>
        <end position="475"/>
    </location>
</feature>
<feature type="coiled-coil region" evidence="1">
    <location>
        <begin position="504"/>
        <end position="645"/>
    </location>
</feature>
<evidence type="ECO:0000313" key="3">
    <source>
        <dbReference type="EMBL" id="GMG34977.1"/>
    </source>
</evidence>
<feature type="coiled-coil region" evidence="1">
    <location>
        <begin position="681"/>
        <end position="792"/>
    </location>
</feature>
<feature type="compositionally biased region" description="Low complexity" evidence="2">
    <location>
        <begin position="1002"/>
        <end position="1025"/>
    </location>
</feature>
<feature type="compositionally biased region" description="Low complexity" evidence="2">
    <location>
        <begin position="952"/>
        <end position="968"/>
    </location>
</feature>
<keyword evidence="1" id="KW-0175">Coiled coil</keyword>
<evidence type="ECO:0000256" key="1">
    <source>
        <dbReference type="SAM" id="Coils"/>
    </source>
</evidence>
<dbReference type="PANTHER" id="PTHR18937">
    <property type="entry name" value="STRUCTURAL MAINTENANCE OF CHROMOSOMES SMC FAMILY MEMBER"/>
    <property type="match status" value="1"/>
</dbReference>
<sequence>MTRAKLMCALEIDDVNDDEEEEEDNDDESENEDEDDEDDDLEITGVVNSNIDLPFLNVPPPANVDTPTPVSRTASLMAQNNHRHGLQYQDVLRPEQPNHISHKEYIHSQTNVNLNQGQNINQKLDEVKFQDSKSLSGSNKMIPDSDKMSMEYMLNLVSHLNSRNTTLQQKLNDSQKESAQHKKNFEDRSKAVSLLKIKIGDISKTISSSLNESKHLHRLTSNMTASNSEIFNELKSLRHGVKRNLEGMDASRRNHESLKTKLILANNEVDKKNIELKSLKTRLDDVSGRLSEQKIINGQLSKNLDETRSRMENEFIEVSTTCNKSIAKLNDQLETMKTTLGSITTQNDDLKNVTHDESTRCINFFTEQCESLSTNLNVLSDLTNDRITAFQGETTSEFTNLKGCIEKHGSDIISKTDSFDTESSKKLVNLLENISILNTRIEETDKVKEAAAKGYEELQSKYNQLEGSNQELSVLLQSEKDHTKDLQSKLLLADESSTRVLADMESLQKSLREMKSENQGLMKQLDELQKSSNKERKELVRQYESKLRTQEELLKLSDAEVKIQKDKQTEEYQKLQESLHAKTNLADGLNHELKTLKKNLSDLSKRTQNELNKKEAKINVLSESVESKDNAISKLKDDISELHSQQKQFLKDLTKLEHDARVNQDSLLNSDKSKEVIRKKLEDSEAELTTKKKAIKALQQELQEVRNELKNTDASADTFKRDIRIEKEKLAEKDKQIEALQSELDTTKNSLLDTDKTVSSSRKELTKLKKELTVKEKQISSMESKLEEAEIESLNKMKSGEKIKKELHIREVELTRCKDKVKMLQHDLKESKKSVSNSDKAVMELKKDLETHQKELTDKQKLIESLQEELKEVKNSISNTSVNTGPGLAHSQVQAYHRKPSRRADTPPTTVTTKRTLTFTSTPKPKQKQKSTATAQSTRATHGKKRSVSRKAPQPTISTAASTTSTQPHAGKGKRKLIGSQSDHLSSSSRKRTKTLSDDTFDSQSATTTTTTTTGGATTTTGDTSLALFDIPDDDTPNLATLRSDRRRKTFFKK</sequence>
<proteinExistence type="predicted"/>
<feature type="compositionally biased region" description="Low complexity" evidence="2">
    <location>
        <begin position="906"/>
        <end position="923"/>
    </location>
</feature>
<name>A0A9W6YZ37_AMBMO</name>
<feature type="coiled-coil region" evidence="1">
    <location>
        <begin position="157"/>
        <end position="184"/>
    </location>
</feature>
<comment type="caution">
    <text evidence="3">The sequence shown here is derived from an EMBL/GenBank/DDBJ whole genome shotgun (WGS) entry which is preliminary data.</text>
</comment>